<dbReference type="AlphaFoldDB" id="A0A383EFS7"/>
<dbReference type="InterPro" id="IPR025966">
    <property type="entry name" value="OppC_N"/>
</dbReference>
<sequence length="42" mass="4763">MRLWLALKEMNWASWLGVFIVSVFGFCAIFAPLIAPYGQSEV</sequence>
<protein>
    <recommendedName>
        <fullName evidence="2">Oligopeptide transport permease C-like N-terminal domain-containing protein</fullName>
    </recommendedName>
</protein>
<accession>A0A383EFS7</accession>
<dbReference type="EMBL" id="UINC01225593">
    <property type="protein sequence ID" value="SVE55732.1"/>
    <property type="molecule type" value="Genomic_DNA"/>
</dbReference>
<organism evidence="3">
    <name type="scientific">marine metagenome</name>
    <dbReference type="NCBI Taxonomy" id="408172"/>
    <lineage>
        <taxon>unclassified sequences</taxon>
        <taxon>metagenomes</taxon>
        <taxon>ecological metagenomes</taxon>
    </lineage>
</organism>
<name>A0A383EFS7_9ZZZZ</name>
<keyword evidence="1" id="KW-1133">Transmembrane helix</keyword>
<reference evidence="3" key="1">
    <citation type="submission" date="2018-05" db="EMBL/GenBank/DDBJ databases">
        <authorList>
            <person name="Lanie J.A."/>
            <person name="Ng W.-L."/>
            <person name="Kazmierczak K.M."/>
            <person name="Andrzejewski T.M."/>
            <person name="Davidsen T.M."/>
            <person name="Wayne K.J."/>
            <person name="Tettelin H."/>
            <person name="Glass J.I."/>
            <person name="Rusch D."/>
            <person name="Podicherti R."/>
            <person name="Tsui H.-C.T."/>
            <person name="Winkler M.E."/>
        </authorList>
    </citation>
    <scope>NUCLEOTIDE SEQUENCE</scope>
</reference>
<evidence type="ECO:0000259" key="2">
    <source>
        <dbReference type="Pfam" id="PF12911"/>
    </source>
</evidence>
<proteinExistence type="predicted"/>
<feature type="non-terminal residue" evidence="3">
    <location>
        <position position="42"/>
    </location>
</feature>
<evidence type="ECO:0000313" key="3">
    <source>
        <dbReference type="EMBL" id="SVE55732.1"/>
    </source>
</evidence>
<gene>
    <name evidence="3" type="ORF">METZ01_LOCUS508586</name>
</gene>
<feature type="domain" description="Oligopeptide transport permease C-like N-terminal" evidence="2">
    <location>
        <begin position="11"/>
        <end position="39"/>
    </location>
</feature>
<evidence type="ECO:0000256" key="1">
    <source>
        <dbReference type="SAM" id="Phobius"/>
    </source>
</evidence>
<dbReference type="Pfam" id="PF12911">
    <property type="entry name" value="OppC_N"/>
    <property type="match status" value="1"/>
</dbReference>
<dbReference type="GO" id="GO:0005886">
    <property type="term" value="C:plasma membrane"/>
    <property type="evidence" value="ECO:0007669"/>
    <property type="project" value="UniProtKB-SubCell"/>
</dbReference>
<keyword evidence="1" id="KW-0812">Transmembrane</keyword>
<feature type="transmembrane region" description="Helical" evidence="1">
    <location>
        <begin position="12"/>
        <end position="35"/>
    </location>
</feature>
<keyword evidence="1" id="KW-0472">Membrane</keyword>